<keyword evidence="1" id="KW-0547">Nucleotide-binding</keyword>
<evidence type="ECO:0000256" key="2">
    <source>
        <dbReference type="ARBA" id="ARBA00023134"/>
    </source>
</evidence>
<dbReference type="EMBL" id="BPLQ01015351">
    <property type="protein sequence ID" value="GIY87542.1"/>
    <property type="molecule type" value="Genomic_DNA"/>
</dbReference>
<dbReference type="GO" id="GO:0035006">
    <property type="term" value="P:melanization defense response"/>
    <property type="evidence" value="ECO:0007669"/>
    <property type="project" value="UniProtKB-ARBA"/>
</dbReference>
<dbReference type="GO" id="GO:0022412">
    <property type="term" value="P:cellular process involved in reproduction in multicellular organism"/>
    <property type="evidence" value="ECO:0007669"/>
    <property type="project" value="UniProtKB-ARBA"/>
</dbReference>
<sequence>MAAKSIAVNRRKSPFVLQETNVVYVFVLGKKECGKSRLIQVLARDTVADSNLPNLTVFESRELLSRGFFILRFCELSEETVHLEEVKRTCQQQNTVLFFCFAIDDINPLQTVNILAALRNTIGIMLPSILVGSKTDLRRLSEEGRHIIKSSWGERMRKCFGLQQYHECSVFNKQSVSDLVYIAIGLAMSTDLFL</sequence>
<dbReference type="GO" id="GO:0005525">
    <property type="term" value="F:GTP binding"/>
    <property type="evidence" value="ECO:0007669"/>
    <property type="project" value="UniProtKB-KW"/>
</dbReference>
<evidence type="ECO:0000256" key="1">
    <source>
        <dbReference type="ARBA" id="ARBA00022741"/>
    </source>
</evidence>
<name>A0AAV4WYI9_9ARAC</name>
<dbReference type="Pfam" id="PF00071">
    <property type="entry name" value="Ras"/>
    <property type="match status" value="1"/>
</dbReference>
<dbReference type="GO" id="GO:0007264">
    <property type="term" value="P:small GTPase-mediated signal transduction"/>
    <property type="evidence" value="ECO:0007669"/>
    <property type="project" value="InterPro"/>
</dbReference>
<gene>
    <name evidence="3" type="ORF">CDAR_224411</name>
</gene>
<evidence type="ECO:0000313" key="4">
    <source>
        <dbReference type="Proteomes" id="UP001054837"/>
    </source>
</evidence>
<dbReference type="Proteomes" id="UP001054837">
    <property type="component" value="Unassembled WGS sequence"/>
</dbReference>
<dbReference type="PANTHER" id="PTHR24072">
    <property type="entry name" value="RHO FAMILY GTPASE"/>
    <property type="match status" value="1"/>
</dbReference>
<dbReference type="GO" id="GO:0001667">
    <property type="term" value="P:ameboidal-type cell migration"/>
    <property type="evidence" value="ECO:0007669"/>
    <property type="project" value="UniProtKB-ARBA"/>
</dbReference>
<keyword evidence="4" id="KW-1185">Reference proteome</keyword>
<accession>A0AAV4WYI9</accession>
<dbReference type="SUPFAM" id="SSF52540">
    <property type="entry name" value="P-loop containing nucleoside triphosphate hydrolases"/>
    <property type="match status" value="1"/>
</dbReference>
<comment type="caution">
    <text evidence="3">The sequence shown here is derived from an EMBL/GenBank/DDBJ whole genome shotgun (WGS) entry which is preliminary data.</text>
</comment>
<organism evidence="3 4">
    <name type="scientific">Caerostris darwini</name>
    <dbReference type="NCBI Taxonomy" id="1538125"/>
    <lineage>
        <taxon>Eukaryota</taxon>
        <taxon>Metazoa</taxon>
        <taxon>Ecdysozoa</taxon>
        <taxon>Arthropoda</taxon>
        <taxon>Chelicerata</taxon>
        <taxon>Arachnida</taxon>
        <taxon>Araneae</taxon>
        <taxon>Araneomorphae</taxon>
        <taxon>Entelegynae</taxon>
        <taxon>Araneoidea</taxon>
        <taxon>Araneidae</taxon>
        <taxon>Caerostris</taxon>
    </lineage>
</organism>
<dbReference type="AlphaFoldDB" id="A0AAV4WYI9"/>
<dbReference type="InterPro" id="IPR003578">
    <property type="entry name" value="Small_GTPase_Rho"/>
</dbReference>
<evidence type="ECO:0000313" key="3">
    <source>
        <dbReference type="EMBL" id="GIY87542.1"/>
    </source>
</evidence>
<protein>
    <submittedName>
        <fullName evidence="3">Uncharacterized protein</fullName>
    </submittedName>
</protein>
<reference evidence="3 4" key="1">
    <citation type="submission" date="2021-06" db="EMBL/GenBank/DDBJ databases">
        <title>Caerostris darwini draft genome.</title>
        <authorList>
            <person name="Kono N."/>
            <person name="Arakawa K."/>
        </authorList>
    </citation>
    <scope>NUCLEOTIDE SEQUENCE [LARGE SCALE GENOMIC DNA]</scope>
</reference>
<dbReference type="GO" id="GO:0035099">
    <property type="term" value="P:hemocyte migration"/>
    <property type="evidence" value="ECO:0007669"/>
    <property type="project" value="UniProtKB-ARBA"/>
</dbReference>
<proteinExistence type="predicted"/>
<dbReference type="SMART" id="SM00174">
    <property type="entry name" value="RHO"/>
    <property type="match status" value="1"/>
</dbReference>
<dbReference type="InterPro" id="IPR001806">
    <property type="entry name" value="Small_GTPase"/>
</dbReference>
<dbReference type="Gene3D" id="3.40.50.300">
    <property type="entry name" value="P-loop containing nucleotide triphosphate hydrolases"/>
    <property type="match status" value="1"/>
</dbReference>
<dbReference type="InterPro" id="IPR027417">
    <property type="entry name" value="P-loop_NTPase"/>
</dbReference>
<keyword evidence="2" id="KW-0342">GTP-binding</keyword>
<dbReference type="GO" id="GO:0003006">
    <property type="term" value="P:developmental process involved in reproduction"/>
    <property type="evidence" value="ECO:0007669"/>
    <property type="project" value="UniProtKB-ARBA"/>
</dbReference>
<dbReference type="GO" id="GO:0003924">
    <property type="term" value="F:GTPase activity"/>
    <property type="evidence" value="ECO:0007669"/>
    <property type="project" value="InterPro"/>
</dbReference>